<evidence type="ECO:0000256" key="6">
    <source>
        <dbReference type="SAM" id="MobiDB-lite"/>
    </source>
</evidence>
<gene>
    <name evidence="7" type="ORF">PAEH1_05110</name>
</gene>
<comment type="function">
    <text evidence="1">Plays a role in synthesis, processing and/or stability of 23S rRNA.</text>
</comment>
<evidence type="ECO:0000256" key="3">
    <source>
        <dbReference type="ARBA" id="ARBA00015716"/>
    </source>
</evidence>
<evidence type="ECO:0000256" key="2">
    <source>
        <dbReference type="ARBA" id="ARBA00010740"/>
    </source>
</evidence>
<proteinExistence type="inferred from homology"/>
<dbReference type="STRING" id="643674.PAEH1_05110"/>
<accession>A0A1U9JZG4</accession>
<evidence type="ECO:0000313" key="8">
    <source>
        <dbReference type="Proteomes" id="UP000189369"/>
    </source>
</evidence>
<keyword evidence="4" id="KW-0690">Ribosome biogenesis</keyword>
<dbReference type="PANTHER" id="PTHR38099:SF1">
    <property type="entry name" value="LARGE RIBOSOMAL RNA SUBUNIT ACCUMULATION PROTEIN YCED"/>
    <property type="match status" value="1"/>
</dbReference>
<evidence type="ECO:0000256" key="5">
    <source>
        <dbReference type="ARBA" id="ARBA00031841"/>
    </source>
</evidence>
<evidence type="ECO:0000256" key="1">
    <source>
        <dbReference type="ARBA" id="ARBA00002868"/>
    </source>
</evidence>
<dbReference type="GO" id="GO:0005829">
    <property type="term" value="C:cytosol"/>
    <property type="evidence" value="ECO:0007669"/>
    <property type="project" value="TreeGrafter"/>
</dbReference>
<comment type="similarity">
    <text evidence="2">Belongs to the DUF177 domain family.</text>
</comment>
<dbReference type="EMBL" id="CP019697">
    <property type="protein sequence ID" value="AQS51109.1"/>
    <property type="molecule type" value="Genomic_DNA"/>
</dbReference>
<dbReference type="Proteomes" id="UP000189369">
    <property type="component" value="Chromosome"/>
</dbReference>
<dbReference type="Pfam" id="PF02620">
    <property type="entry name" value="YceD"/>
    <property type="match status" value="1"/>
</dbReference>
<dbReference type="AlphaFoldDB" id="A0A1U9JZG4"/>
<dbReference type="PANTHER" id="PTHR38099">
    <property type="entry name" value="LARGE RIBOSOMAL RNA SUBUNIT ACCUMULATION PROTEIN YCED"/>
    <property type="match status" value="1"/>
</dbReference>
<protein>
    <recommendedName>
        <fullName evidence="3">Large ribosomal RNA subunit accumulation protein YceD</fullName>
    </recommendedName>
    <alternativeName>
        <fullName evidence="5">23S rRNA accumulation protein YceD</fullName>
    </alternativeName>
</protein>
<evidence type="ECO:0000256" key="4">
    <source>
        <dbReference type="ARBA" id="ARBA00022517"/>
    </source>
</evidence>
<organism evidence="7 8">
    <name type="scientific">Paenalcaligenes hominis</name>
    <dbReference type="NCBI Taxonomy" id="643674"/>
    <lineage>
        <taxon>Bacteria</taxon>
        <taxon>Pseudomonadati</taxon>
        <taxon>Pseudomonadota</taxon>
        <taxon>Betaproteobacteria</taxon>
        <taxon>Burkholderiales</taxon>
        <taxon>Alcaligenaceae</taxon>
        <taxon>Paenalcaligenes</taxon>
    </lineage>
</organism>
<name>A0A1U9JZG4_9BURK</name>
<feature type="region of interest" description="Disordered" evidence="6">
    <location>
        <begin position="150"/>
        <end position="171"/>
    </location>
</feature>
<sequence length="171" mass="19024">MQPTQYLLDTAAFTRNGEVFAAQSPIFDFKRALEGLPAQKDQSLSWSMQGSVDTAGQEFLTITLTGFVVLTCQRCMQDFDYPIDAKNQVLVVDNELELDIDADDPDAIERILGAVQLNALDLVEDELILSLPYVPRHTECPHLPEALAVQDEEAEDEKPNPFAVLSQLKKS</sequence>
<dbReference type="InterPro" id="IPR039255">
    <property type="entry name" value="YceD_bac"/>
</dbReference>
<dbReference type="InterPro" id="IPR003772">
    <property type="entry name" value="YceD"/>
</dbReference>
<evidence type="ECO:0000313" key="7">
    <source>
        <dbReference type="EMBL" id="AQS51109.1"/>
    </source>
</evidence>
<reference evidence="7 8" key="1">
    <citation type="submission" date="2017-01" db="EMBL/GenBank/DDBJ databases">
        <title>Complete Genome Sequence of Paenalcaligenes hominis, Isolated from a paraplegic Patient with neurogenic bladder.</title>
        <authorList>
            <person name="Mukhopadhyay R."/>
            <person name="Joaquin J."/>
            <person name="Hogue R."/>
            <person name="Kilaru A."/>
            <person name="Jospin G."/>
            <person name="Mars K."/>
            <person name="Eisen J.A."/>
            <person name="Chaturvedi V."/>
        </authorList>
    </citation>
    <scope>NUCLEOTIDE SEQUENCE [LARGE SCALE GENOMIC DNA]</scope>
    <source>
        <strain evidence="7 8">15S00501</strain>
    </source>
</reference>
<dbReference type="GO" id="GO:0042254">
    <property type="term" value="P:ribosome biogenesis"/>
    <property type="evidence" value="ECO:0007669"/>
    <property type="project" value="UniProtKB-KW"/>
</dbReference>
<dbReference type="OrthoDB" id="5297600at2"/>
<dbReference type="KEGG" id="phn:PAEH1_05110"/>